<keyword evidence="4" id="KW-1185">Reference proteome</keyword>
<evidence type="ECO:0000256" key="1">
    <source>
        <dbReference type="SAM" id="MobiDB-lite"/>
    </source>
</evidence>
<reference evidence="4" key="1">
    <citation type="submission" date="2015-10" db="EMBL/GenBank/DDBJ databases">
        <authorList>
            <person name="Ju K.-S."/>
            <person name="Doroghazi J.R."/>
            <person name="Metcalf W.W."/>
        </authorList>
    </citation>
    <scope>NUCLEOTIDE SEQUENCE [LARGE SCALE GENOMIC DNA]</scope>
    <source>
        <strain evidence="4">NRRL 3151</strain>
    </source>
</reference>
<name>A0A0X3V5N4_9ACTN</name>
<dbReference type="OrthoDB" id="105314at2"/>
<dbReference type="Gene3D" id="2.130.10.10">
    <property type="entry name" value="YVTN repeat-like/Quinoprotein amine dehydrogenase"/>
    <property type="match status" value="1"/>
</dbReference>
<organism evidence="3 4">
    <name type="scientific">Streptomyces regalis</name>
    <dbReference type="NCBI Taxonomy" id="68262"/>
    <lineage>
        <taxon>Bacteria</taxon>
        <taxon>Bacillati</taxon>
        <taxon>Actinomycetota</taxon>
        <taxon>Actinomycetes</taxon>
        <taxon>Kitasatosporales</taxon>
        <taxon>Streptomycetaceae</taxon>
        <taxon>Streptomyces</taxon>
    </lineage>
</organism>
<comment type="caution">
    <text evidence="3">The sequence shown here is derived from an EMBL/GenBank/DDBJ whole genome shotgun (WGS) entry which is preliminary data.</text>
</comment>
<feature type="transmembrane region" description="Helical" evidence="2">
    <location>
        <begin position="30"/>
        <end position="47"/>
    </location>
</feature>
<keyword evidence="2" id="KW-1133">Transmembrane helix</keyword>
<evidence type="ECO:0000313" key="4">
    <source>
        <dbReference type="Proteomes" id="UP000053923"/>
    </source>
</evidence>
<sequence>MAGRDEEHITEQPEPTDDDPPAPAHRPAHLLLALALGCAAVLAWYAAFPLTDALPEAQADDYGSAAWFPRALAVGAAVVLVLSMGRRGGALVAGVLAALAGVIGLAGYLTWRHPEVTNWPVPTPMELRPAAPLALSLMCAAVALLCVPLALRRRPWFGISEAAAGRAGAVRRRIQQVMVLLIVGCLLGGALAGAGSLGAALVRGERETLTLPRQEVRSVPEERLYDGALRTPSPTVWPKGVPSERAWEREFDSPVALSTCEREKEDGNGTEVTYHQDTVVGVDDDLAAEGASVVGVDTRTGKERWRYTVPTTRHATVEQVGVSEGCAVLVLVDNSVTTLDAFDGSVRGRLLLSSLHLSEQTNPGGGKGGAWWEFITSTRPRLDDEGKPPRVVPLPGQDYAYLLTPKSTVLAVRKSDGSTAGVGFDDDACGYLVHGRYMEWGQAMVTDDCIGRLRSFGIEEHDGEGETAPLLYGKPQMTSPVPAECGGKGWATAAVEGVDRLLVLYEGCPADRRGAWWVTFEPEPWRDDPMVRWERWTGYSPRIREATQPVHTHTGFVLPHSDGMLVVNDFYRKPSDTRVVPLPGRDPAVAFAMEEVQGINSDRMRDNGLLVLGASGKVHAVVETITGANEFKVADSQRSPVAPVADCQGRTGLLAAHTSPTMLLTCTSEKNGSTKAVAYGGEERAENWYEPEE</sequence>
<accession>A0A0X3V5N4</accession>
<keyword evidence="2" id="KW-0812">Transmembrane</keyword>
<proteinExistence type="predicted"/>
<feature type="transmembrane region" description="Helical" evidence="2">
    <location>
        <begin position="131"/>
        <end position="151"/>
    </location>
</feature>
<dbReference type="InterPro" id="IPR015943">
    <property type="entry name" value="WD40/YVTN_repeat-like_dom_sf"/>
</dbReference>
<feature type="region of interest" description="Disordered" evidence="1">
    <location>
        <begin position="1"/>
        <end position="24"/>
    </location>
</feature>
<dbReference type="Proteomes" id="UP000053923">
    <property type="component" value="Unassembled WGS sequence"/>
</dbReference>
<keyword evidence="2" id="KW-0472">Membrane</keyword>
<evidence type="ECO:0000313" key="3">
    <source>
        <dbReference type="EMBL" id="KUL39747.1"/>
    </source>
</evidence>
<dbReference type="AlphaFoldDB" id="A0A0X3V5N4"/>
<dbReference type="EMBL" id="LLZG01000092">
    <property type="protein sequence ID" value="KUL39747.1"/>
    <property type="molecule type" value="Genomic_DNA"/>
</dbReference>
<feature type="transmembrane region" description="Helical" evidence="2">
    <location>
        <begin position="177"/>
        <end position="202"/>
    </location>
</feature>
<gene>
    <name evidence="3" type="ORF">ADL12_14905</name>
</gene>
<evidence type="ECO:0000256" key="2">
    <source>
        <dbReference type="SAM" id="Phobius"/>
    </source>
</evidence>
<feature type="compositionally biased region" description="Basic and acidic residues" evidence="1">
    <location>
        <begin position="1"/>
        <end position="11"/>
    </location>
</feature>
<feature type="transmembrane region" description="Helical" evidence="2">
    <location>
        <begin position="91"/>
        <end position="111"/>
    </location>
</feature>
<dbReference type="RefSeq" id="WP_062702497.1">
    <property type="nucleotide sequence ID" value="NZ_LLZG01000092.1"/>
</dbReference>
<feature type="transmembrane region" description="Helical" evidence="2">
    <location>
        <begin position="67"/>
        <end position="84"/>
    </location>
</feature>
<protein>
    <submittedName>
        <fullName evidence="3">Uncharacterized protein</fullName>
    </submittedName>
</protein>